<name>A0ABW2RFX3_9BACL</name>
<keyword evidence="2" id="KW-1185">Reference proteome</keyword>
<evidence type="ECO:0000313" key="2">
    <source>
        <dbReference type="Proteomes" id="UP001596500"/>
    </source>
</evidence>
<evidence type="ECO:0000313" key="1">
    <source>
        <dbReference type="EMBL" id="MFC7439856.1"/>
    </source>
</evidence>
<comment type="caution">
    <text evidence="1">The sequence shown here is derived from an EMBL/GenBank/DDBJ whole genome shotgun (WGS) entry which is preliminary data.</text>
</comment>
<reference evidence="2" key="1">
    <citation type="journal article" date="2019" name="Int. J. Syst. Evol. Microbiol.">
        <title>The Global Catalogue of Microorganisms (GCM) 10K type strain sequencing project: providing services to taxonomists for standard genome sequencing and annotation.</title>
        <authorList>
            <consortium name="The Broad Institute Genomics Platform"/>
            <consortium name="The Broad Institute Genome Sequencing Center for Infectious Disease"/>
            <person name="Wu L."/>
            <person name="Ma J."/>
        </authorList>
    </citation>
    <scope>NUCLEOTIDE SEQUENCE [LARGE SCALE GENOMIC DNA]</scope>
    <source>
        <strain evidence="2">CGMCC 1.12942</strain>
    </source>
</reference>
<gene>
    <name evidence="1" type="ORF">ACFQNG_01575</name>
</gene>
<protein>
    <submittedName>
        <fullName evidence="1">Uncharacterized protein</fullName>
    </submittedName>
</protein>
<dbReference type="Proteomes" id="UP001596500">
    <property type="component" value="Unassembled WGS sequence"/>
</dbReference>
<dbReference type="RefSeq" id="WP_379863045.1">
    <property type="nucleotide sequence ID" value="NZ_JBHTBW010000005.1"/>
</dbReference>
<proteinExistence type="predicted"/>
<dbReference type="EMBL" id="JBHTBW010000005">
    <property type="protein sequence ID" value="MFC7439856.1"/>
    <property type="molecule type" value="Genomic_DNA"/>
</dbReference>
<accession>A0ABW2RFX3</accession>
<sequence length="147" mass="16098">MAGSVCVWDVWSKISCTISAYSFRIYGKFSIAYTDDARDADHMANDAACHGGNPVGMVAAWAEASAPWAEASAPWVAWAVAVESAASVAIEAFVVFPCFSLPSFVMTVYLMNAPVQMYRIDQPNFRIFSMRKRSLGSLSIMSYNKVD</sequence>
<organism evidence="1 2">
    <name type="scientific">Laceyella putida</name>
    <dbReference type="NCBI Taxonomy" id="110101"/>
    <lineage>
        <taxon>Bacteria</taxon>
        <taxon>Bacillati</taxon>
        <taxon>Bacillota</taxon>
        <taxon>Bacilli</taxon>
        <taxon>Bacillales</taxon>
        <taxon>Thermoactinomycetaceae</taxon>
        <taxon>Laceyella</taxon>
    </lineage>
</organism>